<evidence type="ECO:0000313" key="1">
    <source>
        <dbReference type="EMBL" id="PZO20556.1"/>
    </source>
</evidence>
<dbReference type="EMBL" id="QBMC01000028">
    <property type="protein sequence ID" value="PZO20556.1"/>
    <property type="molecule type" value="Genomic_DNA"/>
</dbReference>
<evidence type="ECO:0000313" key="2">
    <source>
        <dbReference type="Proteomes" id="UP000249354"/>
    </source>
</evidence>
<protein>
    <submittedName>
        <fullName evidence="1">Uncharacterized protein</fullName>
    </submittedName>
</protein>
<proteinExistence type="predicted"/>
<reference evidence="1 2" key="2">
    <citation type="submission" date="2018-06" db="EMBL/GenBank/DDBJ databases">
        <title>Metagenomic assembly of (sub)arctic Cyanobacteria and their associated microbiome from non-axenic cultures.</title>
        <authorList>
            <person name="Baurain D."/>
        </authorList>
    </citation>
    <scope>NUCLEOTIDE SEQUENCE [LARGE SCALE GENOMIC DNA]</scope>
    <source>
        <strain evidence="1">ULC129bin1</strain>
    </source>
</reference>
<dbReference type="Proteomes" id="UP000249354">
    <property type="component" value="Unassembled WGS sequence"/>
</dbReference>
<reference evidence="2" key="1">
    <citation type="submission" date="2018-04" db="EMBL/GenBank/DDBJ databases">
        <authorList>
            <person name="Cornet L."/>
        </authorList>
    </citation>
    <scope>NUCLEOTIDE SEQUENCE [LARGE SCALE GENOMIC DNA]</scope>
</reference>
<gene>
    <name evidence="1" type="ORF">DCF25_06335</name>
</gene>
<comment type="caution">
    <text evidence="1">The sequence shown here is derived from an EMBL/GenBank/DDBJ whole genome shotgun (WGS) entry which is preliminary data.</text>
</comment>
<dbReference type="AlphaFoldDB" id="A0A2W4UGX4"/>
<accession>A0A2W4UGX4</accession>
<organism evidence="1 2">
    <name type="scientific">Leptolyngbya foveolarum</name>
    <dbReference type="NCBI Taxonomy" id="47253"/>
    <lineage>
        <taxon>Bacteria</taxon>
        <taxon>Bacillati</taxon>
        <taxon>Cyanobacteriota</taxon>
        <taxon>Cyanophyceae</taxon>
        <taxon>Leptolyngbyales</taxon>
        <taxon>Leptolyngbyaceae</taxon>
        <taxon>Leptolyngbya group</taxon>
        <taxon>Leptolyngbya</taxon>
    </lineage>
</organism>
<sequence length="308" mass="32775">MRRAGLSRSVGRTVGAGELRDRFQGALLGTSLVPTALVSGRLSELLVARSLLQQALDCSLAQTRSFVSAPNAWSIDLVCLPSPAFLLPACVPVLLRYHDSWRRRFDRLVPLQLQIDCLERDAVAGDWNGAIAQILMLGDLLEAMSLNASQLALQADWIAWLTDCAERYQIAPQIHIQYEGLLSAIKASAGYSADEIQRSFVVGVTSALTHLESYVLAIQCLSGYSSNQAAGLGNAAQSDVQMAAQATNAIAFDWTAAFVAGLLSGAFSGGSGLPALWQIRPGIEGSRELANELFSLWAGGLSTAGLPS</sequence>
<name>A0A2W4UGX4_9CYAN</name>